<dbReference type="AlphaFoldDB" id="A0AAD3SK96"/>
<dbReference type="GO" id="GO:0070966">
    <property type="term" value="P:nuclear-transcribed mRNA catabolic process, no-go decay"/>
    <property type="evidence" value="ECO:0007669"/>
    <property type="project" value="InterPro"/>
</dbReference>
<evidence type="ECO:0000313" key="7">
    <source>
        <dbReference type="EMBL" id="GMH12201.1"/>
    </source>
</evidence>
<dbReference type="GO" id="GO:0071025">
    <property type="term" value="P:RNA surveillance"/>
    <property type="evidence" value="ECO:0007669"/>
    <property type="project" value="InterPro"/>
</dbReference>
<sequence length="116" mass="12812">MNLIKDTESAMKVRAMKELNEMLSSNSDRACYGPKAVDVAHELMAIETLLITDDLFRSGDAVLRQKYIGLVDSVKKSEGKVLVFSSTHISGEKLAQLTGIAAILRFPLPDIEEMEL</sequence>
<dbReference type="InterPro" id="IPR004405">
    <property type="entry name" value="TF_pelota"/>
</dbReference>
<dbReference type="EMBL" id="BSYO01000011">
    <property type="protein sequence ID" value="GMH12201.1"/>
    <property type="molecule type" value="Genomic_DNA"/>
</dbReference>
<keyword evidence="5" id="KW-0479">Metal-binding</keyword>
<evidence type="ECO:0000256" key="5">
    <source>
        <dbReference type="ARBA" id="ARBA00022723"/>
    </source>
</evidence>
<dbReference type="Proteomes" id="UP001279734">
    <property type="component" value="Unassembled WGS sequence"/>
</dbReference>
<dbReference type="PANTHER" id="PTHR10853">
    <property type="entry name" value="PELOTA"/>
    <property type="match status" value="1"/>
</dbReference>
<comment type="similarity">
    <text evidence="3">Belongs to the eukaryotic release factor 1 family. Pelota subfamily.</text>
</comment>
<dbReference type="FunFam" id="3.30.1330.30:FF:000008">
    <property type="entry name" value="Protein pelota homolog"/>
    <property type="match status" value="1"/>
</dbReference>
<dbReference type="GO" id="GO:0032790">
    <property type="term" value="P:ribosome disassembly"/>
    <property type="evidence" value="ECO:0007669"/>
    <property type="project" value="TreeGrafter"/>
</dbReference>
<evidence type="ECO:0000313" key="8">
    <source>
        <dbReference type="Proteomes" id="UP001279734"/>
    </source>
</evidence>
<accession>A0AAD3SK96</accession>
<dbReference type="SUPFAM" id="SSF55315">
    <property type="entry name" value="L30e-like"/>
    <property type="match status" value="1"/>
</dbReference>
<evidence type="ECO:0000256" key="1">
    <source>
        <dbReference type="ARBA" id="ARBA00001968"/>
    </source>
</evidence>
<protein>
    <recommendedName>
        <fullName evidence="6">eRF1 domain-containing protein</fullName>
    </recommendedName>
</protein>
<dbReference type="GO" id="GO:0070651">
    <property type="term" value="P:nonfunctional rRNA decay"/>
    <property type="evidence" value="ECO:0007669"/>
    <property type="project" value="TreeGrafter"/>
</dbReference>
<organism evidence="7 8">
    <name type="scientific">Nepenthes gracilis</name>
    <name type="common">Slender pitcher plant</name>
    <dbReference type="NCBI Taxonomy" id="150966"/>
    <lineage>
        <taxon>Eukaryota</taxon>
        <taxon>Viridiplantae</taxon>
        <taxon>Streptophyta</taxon>
        <taxon>Embryophyta</taxon>
        <taxon>Tracheophyta</taxon>
        <taxon>Spermatophyta</taxon>
        <taxon>Magnoliopsida</taxon>
        <taxon>eudicotyledons</taxon>
        <taxon>Gunneridae</taxon>
        <taxon>Pentapetalae</taxon>
        <taxon>Caryophyllales</taxon>
        <taxon>Nepenthaceae</taxon>
        <taxon>Nepenthes</taxon>
    </lineage>
</organism>
<dbReference type="InterPro" id="IPR029064">
    <property type="entry name" value="Ribosomal_eL30-like_sf"/>
</dbReference>
<evidence type="ECO:0000256" key="2">
    <source>
        <dbReference type="ARBA" id="ARBA00004496"/>
    </source>
</evidence>
<comment type="caution">
    <text evidence="7">The sequence shown here is derived from an EMBL/GenBank/DDBJ whole genome shotgun (WGS) entry which is preliminary data.</text>
</comment>
<dbReference type="GO" id="GO:0005737">
    <property type="term" value="C:cytoplasm"/>
    <property type="evidence" value="ECO:0007669"/>
    <property type="project" value="UniProtKB-SubCell"/>
</dbReference>
<dbReference type="PANTHER" id="PTHR10853:SF3">
    <property type="entry name" value="EUKARYOTIC RELEASE FACTOR 1 (ERF1) FAMILY PROTEIN"/>
    <property type="match status" value="1"/>
</dbReference>
<dbReference type="Gene3D" id="3.30.1330.30">
    <property type="match status" value="1"/>
</dbReference>
<gene>
    <name evidence="7" type="ORF">Nepgr_014042</name>
</gene>
<feature type="domain" description="eRF1" evidence="6">
    <location>
        <begin position="12"/>
        <end position="108"/>
    </location>
</feature>
<evidence type="ECO:0000256" key="4">
    <source>
        <dbReference type="ARBA" id="ARBA00022490"/>
    </source>
</evidence>
<evidence type="ECO:0000256" key="3">
    <source>
        <dbReference type="ARBA" id="ARBA00009504"/>
    </source>
</evidence>
<keyword evidence="8" id="KW-1185">Reference proteome</keyword>
<reference evidence="7" key="1">
    <citation type="submission" date="2023-05" db="EMBL/GenBank/DDBJ databases">
        <title>Nepenthes gracilis genome sequencing.</title>
        <authorList>
            <person name="Fukushima K."/>
        </authorList>
    </citation>
    <scope>NUCLEOTIDE SEQUENCE</scope>
    <source>
        <strain evidence="7">SING2019-196</strain>
    </source>
</reference>
<dbReference type="GO" id="GO:0070481">
    <property type="term" value="P:nuclear-transcribed mRNA catabolic process, non-stop decay"/>
    <property type="evidence" value="ECO:0007669"/>
    <property type="project" value="InterPro"/>
</dbReference>
<keyword evidence="4" id="KW-0963">Cytoplasm</keyword>
<proteinExistence type="inferred from homology"/>
<comment type="cofactor">
    <cofactor evidence="1">
        <name>a divalent metal cation</name>
        <dbReference type="ChEBI" id="CHEBI:60240"/>
    </cofactor>
</comment>
<name>A0AAD3SK96_NEPGR</name>
<evidence type="ECO:0000259" key="6">
    <source>
        <dbReference type="Pfam" id="PF03465"/>
    </source>
</evidence>
<dbReference type="GO" id="GO:0046872">
    <property type="term" value="F:metal ion binding"/>
    <property type="evidence" value="ECO:0007669"/>
    <property type="project" value="UniProtKB-KW"/>
</dbReference>
<comment type="subcellular location">
    <subcellularLocation>
        <location evidence="2">Cytoplasm</location>
    </subcellularLocation>
</comment>
<dbReference type="Pfam" id="PF03465">
    <property type="entry name" value="eRF1_3"/>
    <property type="match status" value="1"/>
</dbReference>
<dbReference type="InterPro" id="IPR005142">
    <property type="entry name" value="eRF1_3"/>
</dbReference>